<dbReference type="Proteomes" id="UP000824106">
    <property type="component" value="Unassembled WGS sequence"/>
</dbReference>
<dbReference type="InterPro" id="IPR000194">
    <property type="entry name" value="ATPase_F1/V1/A1_a/bsu_nucl-bd"/>
</dbReference>
<dbReference type="PANTHER" id="PTHR48082:SF2">
    <property type="entry name" value="ATP SYNTHASE SUBUNIT ALPHA, MITOCHONDRIAL"/>
    <property type="match status" value="1"/>
</dbReference>
<dbReference type="InterPro" id="IPR036121">
    <property type="entry name" value="ATPase_F1/V1/A1_a/bsu_N_sf"/>
</dbReference>
<accession>A0A9D2G3F1</accession>
<dbReference type="Pfam" id="PF00006">
    <property type="entry name" value="ATP-synt_ab"/>
    <property type="match status" value="1"/>
</dbReference>
<dbReference type="InterPro" id="IPR004100">
    <property type="entry name" value="ATPase_F1/V1/A1_a/bsu_N"/>
</dbReference>
<dbReference type="PANTHER" id="PTHR48082">
    <property type="entry name" value="ATP SYNTHASE SUBUNIT ALPHA, MITOCHONDRIAL"/>
    <property type="match status" value="1"/>
</dbReference>
<keyword evidence="10" id="KW-0472">Membrane</keyword>
<dbReference type="SUPFAM" id="SSF50615">
    <property type="entry name" value="N-terminal domain of alpha and beta subunits of F1 ATP synthase"/>
    <property type="match status" value="1"/>
</dbReference>
<evidence type="ECO:0000256" key="3">
    <source>
        <dbReference type="ARBA" id="ARBA00008936"/>
    </source>
</evidence>
<keyword evidence="12" id="KW-0066">ATP synthesis</keyword>
<organism evidence="16 17">
    <name type="scientific">Candidatus Atopostipes pullistercoris</name>
    <dbReference type="NCBI Taxonomy" id="2838467"/>
    <lineage>
        <taxon>Bacteria</taxon>
        <taxon>Bacillati</taxon>
        <taxon>Bacillota</taxon>
        <taxon>Bacilli</taxon>
        <taxon>Lactobacillales</taxon>
        <taxon>Carnobacteriaceae</taxon>
        <taxon>Atopostipes</taxon>
    </lineage>
</organism>
<feature type="domain" description="ATPase F1/V1/A1 complex alpha/beta subunit nucleotide-binding" evidence="14">
    <location>
        <begin position="149"/>
        <end position="291"/>
    </location>
</feature>
<dbReference type="InterPro" id="IPR023366">
    <property type="entry name" value="ATP_synth_asu-like_sf"/>
</dbReference>
<keyword evidence="5" id="KW-0547">Nucleotide-binding</keyword>
<gene>
    <name evidence="16" type="ORF">H9808_06635</name>
</gene>
<dbReference type="Gene3D" id="2.40.30.20">
    <property type="match status" value="1"/>
</dbReference>
<reference evidence="16" key="2">
    <citation type="submission" date="2021-04" db="EMBL/GenBank/DDBJ databases">
        <authorList>
            <person name="Gilroy R."/>
        </authorList>
    </citation>
    <scope>NUCLEOTIDE SEQUENCE</scope>
    <source>
        <strain evidence="16">CHK169-4300</strain>
    </source>
</reference>
<evidence type="ECO:0000256" key="11">
    <source>
        <dbReference type="ARBA" id="ARBA00023196"/>
    </source>
</evidence>
<evidence type="ECO:0000256" key="12">
    <source>
        <dbReference type="ARBA" id="ARBA00023310"/>
    </source>
</evidence>
<evidence type="ECO:0000256" key="2">
    <source>
        <dbReference type="ARBA" id="ARBA00004370"/>
    </source>
</evidence>
<evidence type="ECO:0000256" key="13">
    <source>
        <dbReference type="ARBA" id="ARBA00026013"/>
    </source>
</evidence>
<dbReference type="Pfam" id="PF02874">
    <property type="entry name" value="ATP-synt_ab_N"/>
    <property type="match status" value="1"/>
</dbReference>
<proteinExistence type="inferred from homology"/>
<comment type="caution">
    <text evidence="16">The sequence shown here is derived from an EMBL/GenBank/DDBJ whole genome shotgun (WGS) entry which is preliminary data.</text>
</comment>
<dbReference type="InterPro" id="IPR027417">
    <property type="entry name" value="P-loop_NTPase"/>
</dbReference>
<evidence type="ECO:0000256" key="5">
    <source>
        <dbReference type="ARBA" id="ARBA00022741"/>
    </source>
</evidence>
<dbReference type="InterPro" id="IPR005294">
    <property type="entry name" value="ATP_synth_F1_asu"/>
</dbReference>
<comment type="subunit">
    <text evidence="13">F-type ATPases have 2 components, CF(1) - the catalytic core - and CF(0) - the membrane proton channel. CF(1) has five subunits: alpha(3), beta(3), gamma(1), delta(1), epsilon(1). CF(0) has four main subunits: a(1), b(1), b'(1) and c(9-12).</text>
</comment>
<protein>
    <submittedName>
        <fullName evidence="16">F0F1 ATP synthase subunit alpha</fullName>
    </submittedName>
</protein>
<reference evidence="16" key="1">
    <citation type="journal article" date="2021" name="PeerJ">
        <title>Extensive microbial diversity within the chicken gut microbiome revealed by metagenomics and culture.</title>
        <authorList>
            <person name="Gilroy R."/>
            <person name="Ravi A."/>
            <person name="Getino M."/>
            <person name="Pursley I."/>
            <person name="Horton D.L."/>
            <person name="Alikhan N.F."/>
            <person name="Baker D."/>
            <person name="Gharbi K."/>
            <person name="Hall N."/>
            <person name="Watson M."/>
            <person name="Adriaenssens E.M."/>
            <person name="Foster-Nyarko E."/>
            <person name="Jarju S."/>
            <person name="Secka A."/>
            <person name="Antonio M."/>
            <person name="Oren A."/>
            <person name="Chaudhuri R.R."/>
            <person name="La Ragione R."/>
            <person name="Hildebrand F."/>
            <person name="Pallen M.J."/>
        </authorList>
    </citation>
    <scope>NUCLEOTIDE SEQUENCE</scope>
    <source>
        <strain evidence="16">CHK169-4300</strain>
    </source>
</reference>
<keyword evidence="8" id="KW-1278">Translocase</keyword>
<evidence type="ECO:0000256" key="4">
    <source>
        <dbReference type="ARBA" id="ARBA00022448"/>
    </source>
</evidence>
<feature type="domain" description="ATPase F1/V1/A1 complex alpha/beta subunit N-terminal" evidence="15">
    <location>
        <begin position="28"/>
        <end position="91"/>
    </location>
</feature>
<evidence type="ECO:0000256" key="10">
    <source>
        <dbReference type="ARBA" id="ARBA00023136"/>
    </source>
</evidence>
<dbReference type="GO" id="GO:0043531">
    <property type="term" value="F:ADP binding"/>
    <property type="evidence" value="ECO:0007669"/>
    <property type="project" value="TreeGrafter"/>
</dbReference>
<dbReference type="Gene3D" id="3.40.50.300">
    <property type="entry name" value="P-loop containing nucleotide triphosphate hydrolases"/>
    <property type="match status" value="1"/>
</dbReference>
<evidence type="ECO:0000256" key="1">
    <source>
        <dbReference type="ARBA" id="ARBA00003784"/>
    </source>
</evidence>
<keyword evidence="6" id="KW-0375">Hydrogen ion transport</keyword>
<feature type="non-terminal residue" evidence="16">
    <location>
        <position position="291"/>
    </location>
</feature>
<dbReference type="GO" id="GO:0045259">
    <property type="term" value="C:proton-transporting ATP synthase complex"/>
    <property type="evidence" value="ECO:0007669"/>
    <property type="project" value="UniProtKB-KW"/>
</dbReference>
<dbReference type="EMBL" id="DXAZ01000106">
    <property type="protein sequence ID" value="HIZ71425.1"/>
    <property type="molecule type" value="Genomic_DNA"/>
</dbReference>
<sequence>MDRKSEQIIQKLQERIEQVDWDFSDLDTGVVLNIGDGIAFVRGLQDVQANELVRFENGTFGLALNLEENQVGVILLGSDRGIREGDTVYRTEEIVQVPVGDNLLGRIIDPLGEPLDNKGPIETKEERYIERVAPGVMSRQSVDRPLFTGLKVIDSMIPIGKGQRELIIGDRQTGKTSIALNTILNQKDQNVKCVYVAIGQKSSTVVQVAETLERYGAMDYTVIINSPANDSAARQYISPYAGCAIGEYWMDKGEDVLVIYDDLSKHAVAYRTISLLLKRPSGREAYPGDVF</sequence>
<evidence type="ECO:0000256" key="7">
    <source>
        <dbReference type="ARBA" id="ARBA00022840"/>
    </source>
</evidence>
<dbReference type="CDD" id="cd18116">
    <property type="entry name" value="ATP-synt_F1_alpha_N"/>
    <property type="match status" value="1"/>
</dbReference>
<evidence type="ECO:0000256" key="9">
    <source>
        <dbReference type="ARBA" id="ARBA00023065"/>
    </source>
</evidence>
<dbReference type="SUPFAM" id="SSF52540">
    <property type="entry name" value="P-loop containing nucleoside triphosphate hydrolases"/>
    <property type="match status" value="1"/>
</dbReference>
<name>A0A9D2G3F1_9LACT</name>
<keyword evidence="7" id="KW-0067">ATP-binding</keyword>
<dbReference type="GO" id="GO:0005524">
    <property type="term" value="F:ATP binding"/>
    <property type="evidence" value="ECO:0007669"/>
    <property type="project" value="UniProtKB-KW"/>
</dbReference>
<keyword evidence="4" id="KW-0813">Transport</keyword>
<dbReference type="AlphaFoldDB" id="A0A9D2G3F1"/>
<comment type="function">
    <text evidence="1">Produces ATP from ADP in the presence of a proton gradient across the membrane. The alpha chain is a regulatory subunit.</text>
</comment>
<evidence type="ECO:0000313" key="17">
    <source>
        <dbReference type="Proteomes" id="UP000824106"/>
    </source>
</evidence>
<keyword evidence="9" id="KW-0406">Ion transport</keyword>
<evidence type="ECO:0000259" key="14">
    <source>
        <dbReference type="Pfam" id="PF00006"/>
    </source>
</evidence>
<evidence type="ECO:0000259" key="15">
    <source>
        <dbReference type="Pfam" id="PF02874"/>
    </source>
</evidence>
<comment type="subcellular location">
    <subcellularLocation>
        <location evidence="2">Membrane</location>
    </subcellularLocation>
</comment>
<evidence type="ECO:0000313" key="16">
    <source>
        <dbReference type="EMBL" id="HIZ71425.1"/>
    </source>
</evidence>
<comment type="similarity">
    <text evidence="3">Belongs to the ATPase alpha/beta chains family.</text>
</comment>
<evidence type="ECO:0000256" key="8">
    <source>
        <dbReference type="ARBA" id="ARBA00022967"/>
    </source>
</evidence>
<dbReference type="GO" id="GO:0046933">
    <property type="term" value="F:proton-transporting ATP synthase activity, rotational mechanism"/>
    <property type="evidence" value="ECO:0007669"/>
    <property type="project" value="InterPro"/>
</dbReference>
<dbReference type="FunFam" id="3.40.50.300:FF:002432">
    <property type="entry name" value="ATP synthase subunit alpha, mitochondrial"/>
    <property type="match status" value="1"/>
</dbReference>
<keyword evidence="11" id="KW-0139">CF(1)</keyword>
<evidence type="ECO:0000256" key="6">
    <source>
        <dbReference type="ARBA" id="ARBA00022781"/>
    </source>
</evidence>